<accession>A0AA37QGM6</accession>
<proteinExistence type="predicted"/>
<feature type="transmembrane region" description="Helical" evidence="1">
    <location>
        <begin position="34"/>
        <end position="54"/>
    </location>
</feature>
<evidence type="ECO:0000256" key="1">
    <source>
        <dbReference type="SAM" id="Phobius"/>
    </source>
</evidence>
<dbReference type="EMBL" id="BRXS01000004">
    <property type="protein sequence ID" value="GLC26040.1"/>
    <property type="molecule type" value="Genomic_DNA"/>
</dbReference>
<name>A0AA37QGM6_9BACT</name>
<comment type="caution">
    <text evidence="2">The sequence shown here is derived from an EMBL/GenBank/DDBJ whole genome shotgun (WGS) entry which is preliminary data.</text>
</comment>
<reference evidence="2" key="1">
    <citation type="submission" date="2022-08" db="EMBL/GenBank/DDBJ databases">
        <title>Draft genome sequencing of Roseisolibacter agri AW1220.</title>
        <authorList>
            <person name="Tobiishi Y."/>
            <person name="Tonouchi A."/>
        </authorList>
    </citation>
    <scope>NUCLEOTIDE SEQUENCE</scope>
    <source>
        <strain evidence="2">AW1220</strain>
    </source>
</reference>
<protein>
    <recommendedName>
        <fullName evidence="4">Phage shock protein G</fullName>
    </recommendedName>
</protein>
<keyword evidence="3" id="KW-1185">Reference proteome</keyword>
<evidence type="ECO:0008006" key="4">
    <source>
        <dbReference type="Google" id="ProtNLM"/>
    </source>
</evidence>
<evidence type="ECO:0000313" key="2">
    <source>
        <dbReference type="EMBL" id="GLC26040.1"/>
    </source>
</evidence>
<evidence type="ECO:0000313" key="3">
    <source>
        <dbReference type="Proteomes" id="UP001161325"/>
    </source>
</evidence>
<dbReference type="Proteomes" id="UP001161325">
    <property type="component" value="Unassembled WGS sequence"/>
</dbReference>
<keyword evidence="1" id="KW-0812">Transmembrane</keyword>
<sequence>MLRTVFTIGLFAVLGVIALKLVFGAFGTLVGLFLWLAWLALKVALVGFVIYFIVRLVSPDTARRWRERFGNDV</sequence>
<dbReference type="AlphaFoldDB" id="A0AA37QGM6"/>
<organism evidence="2 3">
    <name type="scientific">Roseisolibacter agri</name>
    <dbReference type="NCBI Taxonomy" id="2014610"/>
    <lineage>
        <taxon>Bacteria</taxon>
        <taxon>Pseudomonadati</taxon>
        <taxon>Gemmatimonadota</taxon>
        <taxon>Gemmatimonadia</taxon>
        <taxon>Gemmatimonadales</taxon>
        <taxon>Gemmatimonadaceae</taxon>
        <taxon>Roseisolibacter</taxon>
    </lineage>
</organism>
<keyword evidence="1" id="KW-0472">Membrane</keyword>
<dbReference type="RefSeq" id="WP_284350510.1">
    <property type="nucleotide sequence ID" value="NZ_BRXS01000004.1"/>
</dbReference>
<gene>
    <name evidence="2" type="ORF">rosag_25530</name>
</gene>
<keyword evidence="1" id="KW-1133">Transmembrane helix</keyword>